<feature type="domain" description="Transposase IS701-like DDE" evidence="2">
    <location>
        <begin position="19"/>
        <end position="291"/>
    </location>
</feature>
<dbReference type="InterPro" id="IPR038721">
    <property type="entry name" value="IS701-like_DDE_dom"/>
</dbReference>
<dbReference type="Pfam" id="PF13546">
    <property type="entry name" value="DDE_5"/>
    <property type="match status" value="1"/>
</dbReference>
<dbReference type="EMBL" id="JAVIIS010000118">
    <property type="protein sequence ID" value="MDX8443942.1"/>
    <property type="molecule type" value="Genomic_DNA"/>
</dbReference>
<organism evidence="3 4">
    <name type="scientific">Mesorhizobium australafricanum</name>
    <dbReference type="NCBI Taxonomy" id="3072311"/>
    <lineage>
        <taxon>Bacteria</taxon>
        <taxon>Pseudomonadati</taxon>
        <taxon>Pseudomonadota</taxon>
        <taxon>Alphaproteobacteria</taxon>
        <taxon>Hyphomicrobiales</taxon>
        <taxon>Phyllobacteriaceae</taxon>
        <taxon>Mesorhizobium</taxon>
    </lineage>
</organism>
<keyword evidence="4" id="KW-1185">Reference proteome</keyword>
<dbReference type="PANTHER" id="PTHR33627:SF1">
    <property type="entry name" value="TRANSPOSASE"/>
    <property type="match status" value="1"/>
</dbReference>
<proteinExistence type="predicted"/>
<dbReference type="RefSeq" id="WP_320217916.1">
    <property type="nucleotide sequence ID" value="NZ_JAVIIS010000118.1"/>
</dbReference>
<sequence length="447" mass="48370">MTEAAAGIEGRFEAYVAALSGALGHADRTRPFHDYCRGLLLPGERKSVEPMAALVAPERVSAKHQSLLHFVGQADWSDARVLAKVRDLVLPALERSGGIEAWIIDDSGLPKKGVHSVGVARQYCGRLGKQDNCQVAVTLSVANHAASLPVAHQLYLPEAWAEDEARRARAGVPATVRFKTKPQIALDQIRTALADGIAPGVVLADAAYGCNGALRAALTAAGLTYVLAVQSNACVWPPDVEPLPARPWSGQGRPPSRLQRGPGHAPISVKDLALSQSSAFVTVTWREGSNTPLTSRFAALRVRPAARRATLRPVEWLLVEWPEGEAEPTGYWLSTLPQDISLAALVDLAKLRWRIERDYQELKSELGLAHYEGRGWRGFHHHATLTIAAYAFLIRERAALPPSAATIGQIAPVPIRPRPRGAPDPARATRAKLHRDPAKAAHRRPGK</sequence>
<dbReference type="PANTHER" id="PTHR33627">
    <property type="entry name" value="TRANSPOSASE"/>
    <property type="match status" value="1"/>
</dbReference>
<evidence type="ECO:0000313" key="4">
    <source>
        <dbReference type="Proteomes" id="UP001272097"/>
    </source>
</evidence>
<feature type="region of interest" description="Disordered" evidence="1">
    <location>
        <begin position="244"/>
        <end position="265"/>
    </location>
</feature>
<feature type="region of interest" description="Disordered" evidence="1">
    <location>
        <begin position="413"/>
        <end position="447"/>
    </location>
</feature>
<dbReference type="NCBIfam" id="NF033540">
    <property type="entry name" value="transpos_IS701"/>
    <property type="match status" value="1"/>
</dbReference>
<protein>
    <submittedName>
        <fullName evidence="3">IS701 family transposase</fullName>
    </submittedName>
</protein>
<reference evidence="3 4" key="1">
    <citation type="submission" date="2023-08" db="EMBL/GenBank/DDBJ databases">
        <title>Implementing the SeqCode for naming new Mesorhizobium species isolated from Vachellia karroo root nodules.</title>
        <authorList>
            <person name="Van Lill M."/>
        </authorList>
    </citation>
    <scope>NUCLEOTIDE SEQUENCE [LARGE SCALE GENOMIC DNA]</scope>
    <source>
        <strain evidence="3 4">VK3E</strain>
    </source>
</reference>
<dbReference type="InterPro" id="IPR012337">
    <property type="entry name" value="RNaseH-like_sf"/>
</dbReference>
<gene>
    <name evidence="3" type="ORF">RFM51_30780</name>
</gene>
<accession>A0ABU4X6J0</accession>
<evidence type="ECO:0000256" key="1">
    <source>
        <dbReference type="SAM" id="MobiDB-lite"/>
    </source>
</evidence>
<dbReference type="Proteomes" id="UP001272097">
    <property type="component" value="Unassembled WGS sequence"/>
</dbReference>
<comment type="caution">
    <text evidence="3">The sequence shown here is derived from an EMBL/GenBank/DDBJ whole genome shotgun (WGS) entry which is preliminary data.</text>
</comment>
<evidence type="ECO:0000313" key="3">
    <source>
        <dbReference type="EMBL" id="MDX8443942.1"/>
    </source>
</evidence>
<evidence type="ECO:0000259" key="2">
    <source>
        <dbReference type="Pfam" id="PF13546"/>
    </source>
</evidence>
<dbReference type="SUPFAM" id="SSF53098">
    <property type="entry name" value="Ribonuclease H-like"/>
    <property type="match status" value="1"/>
</dbReference>
<dbReference type="InterPro" id="IPR039365">
    <property type="entry name" value="IS701-like"/>
</dbReference>
<name>A0ABU4X6J0_9HYPH</name>